<feature type="non-terminal residue" evidence="5">
    <location>
        <position position="1"/>
    </location>
</feature>
<dbReference type="OrthoDB" id="408631at2759"/>
<dbReference type="PROSITE" id="PS01174">
    <property type="entry name" value="LIPASE_GDXG_SER"/>
    <property type="match status" value="1"/>
</dbReference>
<dbReference type="Proteomes" id="UP000437017">
    <property type="component" value="Unassembled WGS sequence"/>
</dbReference>
<dbReference type="InterPro" id="IPR013094">
    <property type="entry name" value="AB_hydrolase_3"/>
</dbReference>
<evidence type="ECO:0000259" key="3">
    <source>
        <dbReference type="Pfam" id="PF06350"/>
    </source>
</evidence>
<evidence type="ECO:0000259" key="4">
    <source>
        <dbReference type="Pfam" id="PF07859"/>
    </source>
</evidence>
<feature type="region of interest" description="Disordered" evidence="2">
    <location>
        <begin position="845"/>
        <end position="864"/>
    </location>
</feature>
<feature type="compositionally biased region" description="Polar residues" evidence="2">
    <location>
        <begin position="123"/>
        <end position="135"/>
    </location>
</feature>
<dbReference type="SUPFAM" id="SSF53474">
    <property type="entry name" value="alpha/beta-Hydrolases"/>
    <property type="match status" value="1"/>
</dbReference>
<dbReference type="GO" id="GO:0004806">
    <property type="term" value="F:triacylglycerol lipase activity"/>
    <property type="evidence" value="ECO:0007669"/>
    <property type="project" value="TreeGrafter"/>
</dbReference>
<proteinExistence type="predicted"/>
<feature type="compositionally biased region" description="Polar residues" evidence="2">
    <location>
        <begin position="77"/>
        <end position="114"/>
    </location>
</feature>
<feature type="compositionally biased region" description="Basic and acidic residues" evidence="2">
    <location>
        <begin position="170"/>
        <end position="184"/>
    </location>
</feature>
<feature type="domain" description="Alpha/beta hydrolase fold-3" evidence="4">
    <location>
        <begin position="667"/>
        <end position="765"/>
    </location>
</feature>
<sequence>EEQSTSLGTGVGGHLPTALKKEEQGCQDEGVEPKGRSHHGQRPVGAEKDEAWEINISRQGNKNNGARPDWEPEPHQTPVTQSESGPENTPTAQPASKAQQGPDTQQKHTAQQRPLAQHEAESQQEPRAQQKSALQQEFLAPQEPAPQQSPPIQRVPFRKQEAASQHRPGPGKDSRTQQEPELREGAGAQVGPGPQNGPPAQTELVSQERRRQSDPTAQHAAPAQGAKSQQGSLAEWQFLSKPNEPSIQQPASEHKTFLEWVTDSGPESDLGFMLETNLPARRGGTVAQGMKLVSKGKPGYEVMSGFGGTSLPSKKTSSQNPRHYRNPGKLSLEEGGLPGMVIHLVRKNLDLPECQEGLWSDVSLREEGVEPGLLDARAQLIQPCLNVPPDLPAASRLSHSMDLRTMTQSLVTLAEDNMAFFSSQGPGETARRLSGVFAGVREQALGLEPTLGRLLSAYLAALTQLRALAYYAQHLLATNQPGRLFFEGDERLIADFLHEYVTLHKGCFYGRCLGFQVSPLPCPSGPMVKAHELRGAEFERIVQNLDVHFWKAFWNITEIQVLSSLANMASATVRVSRLLSLPPTAFEMPLTADPKVTVTISPPLAHTGPGPVLVRLISYDLREGQDSEALSRLVRSEGPRSLELRSRPQQAPRSRCLVVHIHGGGFECFYAYCWAVKHCALLGSTGERICLAGDSAGGNLCFTVSLRAAAYGVRLPDGIMAAYPATMLQATASPSRLLSLMDPLLPLSILSKCVSAYAGGETEDHSDSGQKALGMMGLVQRDTALLFRDLRLGASSWLNSFLELSGHKSHPNSPMRCSVSETALAQPEGPLGTDSLKGLTLHDLSLRGSSETPDTPELSLSAEAHGHSTPSAINFLLRPEVASEESEAGAELSTKDRVQGLCAAFPEGFHPRRSSHGAKRMTPYSSPIACALDPMLDDSVMFARRLRSLGQPVTLRV</sequence>
<feature type="domain" description="Hormone-sensitive lipase N-terminal" evidence="3">
    <location>
        <begin position="530"/>
        <end position="626"/>
    </location>
</feature>
<feature type="domain" description="Hormone-sensitive lipase N-terminal" evidence="3">
    <location>
        <begin position="455"/>
        <end position="519"/>
    </location>
</feature>
<dbReference type="GO" id="GO:0019433">
    <property type="term" value="P:triglyceride catabolic process"/>
    <property type="evidence" value="ECO:0007669"/>
    <property type="project" value="TreeGrafter"/>
</dbReference>
<dbReference type="Pfam" id="PF07859">
    <property type="entry name" value="Abhydrolase_3"/>
    <property type="match status" value="1"/>
</dbReference>
<dbReference type="GO" id="GO:0005829">
    <property type="term" value="C:cytosol"/>
    <property type="evidence" value="ECO:0007669"/>
    <property type="project" value="TreeGrafter"/>
</dbReference>
<dbReference type="InterPro" id="IPR010468">
    <property type="entry name" value="HSL_N"/>
</dbReference>
<evidence type="ECO:0000256" key="1">
    <source>
        <dbReference type="PROSITE-ProRule" id="PRU10038"/>
    </source>
</evidence>
<dbReference type="Pfam" id="PF06350">
    <property type="entry name" value="HSL_N"/>
    <property type="match status" value="2"/>
</dbReference>
<dbReference type="Gene3D" id="3.40.50.1820">
    <property type="entry name" value="alpha/beta hydrolase"/>
    <property type="match status" value="1"/>
</dbReference>
<dbReference type="AlphaFoldDB" id="A0A643BM83"/>
<dbReference type="PANTHER" id="PTHR23025">
    <property type="entry name" value="TRIACYLGLYCEROL LIPASE"/>
    <property type="match status" value="1"/>
</dbReference>
<reference evidence="5 6" key="1">
    <citation type="journal article" date="2019" name="PLoS ONE">
        <title>Genomic analyses reveal an absence of contemporary introgressive admixture between fin whales and blue whales, despite known hybrids.</title>
        <authorList>
            <person name="Westbury M.V."/>
            <person name="Petersen B."/>
            <person name="Lorenzen E.D."/>
        </authorList>
    </citation>
    <scope>NUCLEOTIDE SEQUENCE [LARGE SCALE GENOMIC DNA]</scope>
    <source>
        <strain evidence="5">FinWhale-01</strain>
    </source>
</reference>
<evidence type="ECO:0000313" key="5">
    <source>
        <dbReference type="EMBL" id="KAB0389044.1"/>
    </source>
</evidence>
<dbReference type="EMBL" id="SGJD01009153">
    <property type="protein sequence ID" value="KAB0389044.1"/>
    <property type="molecule type" value="Genomic_DNA"/>
</dbReference>
<dbReference type="InterPro" id="IPR029058">
    <property type="entry name" value="AB_hydrolase_fold"/>
</dbReference>
<feature type="non-terminal residue" evidence="5">
    <location>
        <position position="957"/>
    </location>
</feature>
<comment type="caution">
    <text evidence="5">The sequence shown here is derived from an EMBL/GenBank/DDBJ whole genome shotgun (WGS) entry which is preliminary data.</text>
</comment>
<accession>A0A643BM83</accession>
<evidence type="ECO:0000313" key="6">
    <source>
        <dbReference type="Proteomes" id="UP000437017"/>
    </source>
</evidence>
<organism evidence="5 6">
    <name type="scientific">Balaenoptera physalus</name>
    <name type="common">Fin whale</name>
    <name type="synonym">Balaena physalus</name>
    <dbReference type="NCBI Taxonomy" id="9770"/>
    <lineage>
        <taxon>Eukaryota</taxon>
        <taxon>Metazoa</taxon>
        <taxon>Chordata</taxon>
        <taxon>Craniata</taxon>
        <taxon>Vertebrata</taxon>
        <taxon>Euteleostomi</taxon>
        <taxon>Mammalia</taxon>
        <taxon>Eutheria</taxon>
        <taxon>Laurasiatheria</taxon>
        <taxon>Artiodactyla</taxon>
        <taxon>Whippomorpha</taxon>
        <taxon>Cetacea</taxon>
        <taxon>Mysticeti</taxon>
        <taxon>Balaenopteridae</taxon>
        <taxon>Balaenoptera</taxon>
    </lineage>
</organism>
<keyword evidence="6" id="KW-1185">Reference proteome</keyword>
<name>A0A643BM83_BALPH</name>
<evidence type="ECO:0008006" key="7">
    <source>
        <dbReference type="Google" id="ProtNLM"/>
    </source>
</evidence>
<feature type="region of interest" description="Disordered" evidence="2">
    <location>
        <begin position="1"/>
        <end position="232"/>
    </location>
</feature>
<protein>
    <recommendedName>
        <fullName evidence="7">Hormone-sensitive lipase N-terminal domain-containing protein</fullName>
    </recommendedName>
</protein>
<dbReference type="GO" id="GO:0008203">
    <property type="term" value="P:cholesterol metabolic process"/>
    <property type="evidence" value="ECO:0007669"/>
    <property type="project" value="InterPro"/>
</dbReference>
<dbReference type="InterPro" id="IPR033140">
    <property type="entry name" value="Lipase_GDXG_put_SER_AS"/>
</dbReference>
<gene>
    <name evidence="5" type="ORF">E2I00_011826</name>
</gene>
<dbReference type="PANTHER" id="PTHR23025:SF3">
    <property type="entry name" value="HORMONE-SENSITIVE LIPASE"/>
    <property type="match status" value="1"/>
</dbReference>
<dbReference type="GO" id="GO:0004771">
    <property type="term" value="F:sterol ester esterase activity"/>
    <property type="evidence" value="ECO:0007669"/>
    <property type="project" value="TreeGrafter"/>
</dbReference>
<evidence type="ECO:0000256" key="2">
    <source>
        <dbReference type="SAM" id="MobiDB-lite"/>
    </source>
</evidence>
<feature type="active site" evidence="1">
    <location>
        <position position="695"/>
    </location>
</feature>